<dbReference type="RefSeq" id="WP_134356863.1">
    <property type="nucleotide sequence ID" value="NZ_CP038033.1"/>
</dbReference>
<evidence type="ECO:0000256" key="1">
    <source>
        <dbReference type="SAM" id="Phobius"/>
    </source>
</evidence>
<dbReference type="KEGG" id="nwr:E3U44_04505"/>
<evidence type="ECO:0000313" key="3">
    <source>
        <dbReference type="Proteomes" id="UP000294325"/>
    </source>
</evidence>
<feature type="transmembrane region" description="Helical" evidence="1">
    <location>
        <begin position="30"/>
        <end position="49"/>
    </location>
</feature>
<keyword evidence="1" id="KW-0812">Transmembrane</keyword>
<keyword evidence="3" id="KW-1185">Reference proteome</keyword>
<dbReference type="EMBL" id="CP038033">
    <property type="protein sequence ID" value="QBQ53854.1"/>
    <property type="molecule type" value="Genomic_DNA"/>
</dbReference>
<organism evidence="2 3">
    <name type="scientific">Nitrosococcus wardiae</name>
    <dbReference type="NCBI Taxonomy" id="1814290"/>
    <lineage>
        <taxon>Bacteria</taxon>
        <taxon>Pseudomonadati</taxon>
        <taxon>Pseudomonadota</taxon>
        <taxon>Gammaproteobacteria</taxon>
        <taxon>Chromatiales</taxon>
        <taxon>Chromatiaceae</taxon>
        <taxon>Nitrosococcus</taxon>
    </lineage>
</organism>
<dbReference type="AlphaFoldDB" id="A0A4P7BXI1"/>
<sequence length="59" mass="6400">MSNVIRFVPGVLGAFTGFIALKLFPLLGVGLVWEFVLFIGVYLTVTALADKAQRRSAQS</sequence>
<dbReference type="Proteomes" id="UP000294325">
    <property type="component" value="Chromosome"/>
</dbReference>
<keyword evidence="1" id="KW-0472">Membrane</keyword>
<evidence type="ECO:0000313" key="2">
    <source>
        <dbReference type="EMBL" id="QBQ53854.1"/>
    </source>
</evidence>
<protein>
    <submittedName>
        <fullName evidence="2">Uncharacterized protein</fullName>
    </submittedName>
</protein>
<proteinExistence type="predicted"/>
<feature type="transmembrane region" description="Helical" evidence="1">
    <location>
        <begin position="7"/>
        <end position="24"/>
    </location>
</feature>
<accession>A0A4P7BXI1</accession>
<gene>
    <name evidence="2" type="ORF">E3U44_04505</name>
</gene>
<keyword evidence="1" id="KW-1133">Transmembrane helix</keyword>
<reference evidence="2 3" key="1">
    <citation type="submission" date="2019-03" db="EMBL/GenBank/DDBJ databases">
        <title>The genome sequence of Nitrosococcus wardiae strain D1FHST reveals the archetypal metabolic capacity of ammonia-oxidizing Gammaproteobacteria.</title>
        <authorList>
            <person name="Wang L."/>
            <person name="Lim C.K."/>
            <person name="Hanson T.E."/>
            <person name="Dang H."/>
            <person name="Klotz M.G."/>
        </authorList>
    </citation>
    <scope>NUCLEOTIDE SEQUENCE [LARGE SCALE GENOMIC DNA]</scope>
    <source>
        <strain evidence="2 3">D1FHS</strain>
    </source>
</reference>
<name>A0A4P7BXI1_9GAMM</name>